<comment type="caution">
    <text evidence="1">The sequence shown here is derived from an EMBL/GenBank/DDBJ whole genome shotgun (WGS) entry which is preliminary data.</text>
</comment>
<dbReference type="OrthoDB" id="465670at2"/>
<dbReference type="RefSeq" id="WP_155039942.1">
    <property type="nucleotide sequence ID" value="NZ_WMIG01000005.1"/>
</dbReference>
<reference evidence="1 2" key="1">
    <citation type="submission" date="2019-11" db="EMBL/GenBank/DDBJ databases">
        <authorList>
            <person name="Dong K."/>
        </authorList>
    </citation>
    <scope>NUCLEOTIDE SEQUENCE [LARGE SCALE GENOMIC DNA]</scope>
    <source>
        <strain evidence="1 2">NBRC 112902</strain>
    </source>
</reference>
<organism evidence="1 2">
    <name type="scientific">Paracoccus litorisediminis</name>
    <dbReference type="NCBI Taxonomy" id="2006130"/>
    <lineage>
        <taxon>Bacteria</taxon>
        <taxon>Pseudomonadati</taxon>
        <taxon>Pseudomonadota</taxon>
        <taxon>Alphaproteobacteria</taxon>
        <taxon>Rhodobacterales</taxon>
        <taxon>Paracoccaceae</taxon>
        <taxon>Paracoccus</taxon>
    </lineage>
</organism>
<evidence type="ECO:0000313" key="2">
    <source>
        <dbReference type="Proteomes" id="UP000449846"/>
    </source>
</evidence>
<keyword evidence="2" id="KW-1185">Reference proteome</keyword>
<accession>A0A844HNS5</accession>
<proteinExistence type="predicted"/>
<gene>
    <name evidence="1" type="ORF">GL300_12385</name>
</gene>
<dbReference type="Proteomes" id="UP000449846">
    <property type="component" value="Unassembled WGS sequence"/>
</dbReference>
<evidence type="ECO:0000313" key="1">
    <source>
        <dbReference type="EMBL" id="MTH60007.1"/>
    </source>
</evidence>
<sequence length="53" mass="5818">MKQARIADLPTPPALVIVSYLALKQGFERIGHPLGAAMRDSVLIRNFIQTDPS</sequence>
<name>A0A844HNS5_9RHOB</name>
<dbReference type="EMBL" id="WMIG01000005">
    <property type="protein sequence ID" value="MTH60007.1"/>
    <property type="molecule type" value="Genomic_DNA"/>
</dbReference>
<dbReference type="AlphaFoldDB" id="A0A844HNS5"/>
<protein>
    <submittedName>
        <fullName evidence="1">Uncharacterized protein</fullName>
    </submittedName>
</protein>